<evidence type="ECO:0000313" key="2">
    <source>
        <dbReference type="Proteomes" id="UP001230035"/>
    </source>
</evidence>
<evidence type="ECO:0000313" key="1">
    <source>
        <dbReference type="EMBL" id="MDI9257712.1"/>
    </source>
</evidence>
<dbReference type="SUPFAM" id="SSF55729">
    <property type="entry name" value="Acyl-CoA N-acyltransferases (Nat)"/>
    <property type="match status" value="1"/>
</dbReference>
<dbReference type="PANTHER" id="PTHR43415">
    <property type="entry name" value="SPERMIDINE N(1)-ACETYLTRANSFERASE"/>
    <property type="match status" value="1"/>
</dbReference>
<protein>
    <submittedName>
        <fullName evidence="1">GNAT family N-acetyltransferase</fullName>
        <ecNumber evidence="1">2.3.1.-</ecNumber>
    </submittedName>
</protein>
<dbReference type="EC" id="2.3.1.-" evidence="1"/>
<keyword evidence="1" id="KW-0808">Transferase</keyword>
<proteinExistence type="predicted"/>
<dbReference type="RefSeq" id="WP_283239387.1">
    <property type="nucleotide sequence ID" value="NZ_JASGBP010000005.1"/>
</dbReference>
<dbReference type="InterPro" id="IPR016181">
    <property type="entry name" value="Acyl_CoA_acyltransferase"/>
</dbReference>
<dbReference type="Pfam" id="PF13420">
    <property type="entry name" value="Acetyltransf_4"/>
    <property type="match status" value="1"/>
</dbReference>
<keyword evidence="2" id="KW-1185">Reference proteome</keyword>
<reference evidence="1 2" key="1">
    <citation type="submission" date="2023-05" db="EMBL/GenBank/DDBJ databases">
        <title>Flavobacterium sedimenti sp. nov., isolated from the sediment.</title>
        <authorList>
            <person name="Wu N."/>
        </authorList>
    </citation>
    <scope>NUCLEOTIDE SEQUENCE [LARGE SCALE GENOMIC DNA]</scope>
    <source>
        <strain evidence="1 2">YZ-48</strain>
    </source>
</reference>
<name>A0ABT6XRJ5_9FLAO</name>
<dbReference type="PANTHER" id="PTHR43415:SF3">
    <property type="entry name" value="GNAT-FAMILY ACETYLTRANSFERASE"/>
    <property type="match status" value="1"/>
</dbReference>
<organism evidence="1 2">
    <name type="scientific">Flavobacterium sedimenticola</name>
    <dbReference type="NCBI Taxonomy" id="3043286"/>
    <lineage>
        <taxon>Bacteria</taxon>
        <taxon>Pseudomonadati</taxon>
        <taxon>Bacteroidota</taxon>
        <taxon>Flavobacteriia</taxon>
        <taxon>Flavobacteriales</taxon>
        <taxon>Flavobacteriaceae</taxon>
        <taxon>Flavobacterium</taxon>
    </lineage>
</organism>
<dbReference type="GO" id="GO:0016746">
    <property type="term" value="F:acyltransferase activity"/>
    <property type="evidence" value="ECO:0007669"/>
    <property type="project" value="UniProtKB-KW"/>
</dbReference>
<dbReference type="Gene3D" id="3.40.630.30">
    <property type="match status" value="1"/>
</dbReference>
<sequence length="186" mass="22353">MKTYKVLRQSHWENARFALVPIRSEDRLAIMQWRNEQLYHLRQAKPLTVEDQEHYFKNVVAQLFDQEQPNQILFSFLENGNCIGYGGLVHINWIDKNAEISFIMNTALEKERFYEIWAAYLDLLEQVAFNDLQLHKIFTYAFDVRPHLYKAFEDAGFTEDARLREHCYFNTKFLDVVIHSKWNKNE</sequence>
<dbReference type="EMBL" id="JASGBP010000005">
    <property type="protein sequence ID" value="MDI9257712.1"/>
    <property type="molecule type" value="Genomic_DNA"/>
</dbReference>
<gene>
    <name evidence="1" type="ORF">QHT84_09830</name>
</gene>
<accession>A0ABT6XRJ5</accession>
<comment type="caution">
    <text evidence="1">The sequence shown here is derived from an EMBL/GenBank/DDBJ whole genome shotgun (WGS) entry which is preliminary data.</text>
</comment>
<keyword evidence="1" id="KW-0012">Acyltransferase</keyword>
<dbReference type="Proteomes" id="UP001230035">
    <property type="component" value="Unassembled WGS sequence"/>
</dbReference>